<keyword evidence="1" id="KW-0812">Transmembrane</keyword>
<accession>A0ABP7EU34</accession>
<evidence type="ECO:0008006" key="4">
    <source>
        <dbReference type="Google" id="ProtNLM"/>
    </source>
</evidence>
<keyword evidence="1" id="KW-0472">Membrane</keyword>
<keyword evidence="1" id="KW-1133">Transmembrane helix</keyword>
<evidence type="ECO:0000313" key="3">
    <source>
        <dbReference type="Proteomes" id="UP001500523"/>
    </source>
</evidence>
<organism evidence="2 3">
    <name type="scientific">Sphingomonas cynarae</name>
    <dbReference type="NCBI Taxonomy" id="930197"/>
    <lineage>
        <taxon>Bacteria</taxon>
        <taxon>Pseudomonadati</taxon>
        <taxon>Pseudomonadota</taxon>
        <taxon>Alphaproteobacteria</taxon>
        <taxon>Sphingomonadales</taxon>
        <taxon>Sphingomonadaceae</taxon>
        <taxon>Sphingomonas</taxon>
    </lineage>
</organism>
<gene>
    <name evidence="2" type="ORF">GCM10022268_35550</name>
</gene>
<evidence type="ECO:0000256" key="1">
    <source>
        <dbReference type="SAM" id="Phobius"/>
    </source>
</evidence>
<feature type="transmembrane region" description="Helical" evidence="1">
    <location>
        <begin position="99"/>
        <end position="122"/>
    </location>
</feature>
<reference evidence="3" key="1">
    <citation type="journal article" date="2019" name="Int. J. Syst. Evol. Microbiol.">
        <title>The Global Catalogue of Microorganisms (GCM) 10K type strain sequencing project: providing services to taxonomists for standard genome sequencing and annotation.</title>
        <authorList>
            <consortium name="The Broad Institute Genomics Platform"/>
            <consortium name="The Broad Institute Genome Sequencing Center for Infectious Disease"/>
            <person name="Wu L."/>
            <person name="Ma J."/>
        </authorList>
    </citation>
    <scope>NUCLEOTIDE SEQUENCE [LARGE SCALE GENOMIC DNA]</scope>
    <source>
        <strain evidence="3">JCM 17498</strain>
    </source>
</reference>
<proteinExistence type="predicted"/>
<dbReference type="RefSeq" id="WP_344694726.1">
    <property type="nucleotide sequence ID" value="NZ_BAABBF010000013.1"/>
</dbReference>
<comment type="caution">
    <text evidence="2">The sequence shown here is derived from an EMBL/GenBank/DDBJ whole genome shotgun (WGS) entry which is preliminary data.</text>
</comment>
<dbReference type="EMBL" id="BAABBF010000013">
    <property type="protein sequence ID" value="GAA3724333.1"/>
    <property type="molecule type" value="Genomic_DNA"/>
</dbReference>
<evidence type="ECO:0000313" key="2">
    <source>
        <dbReference type="EMBL" id="GAA3724333.1"/>
    </source>
</evidence>
<protein>
    <recommendedName>
        <fullName evidence="4">DUF3592 domain-containing protein</fullName>
    </recommendedName>
</protein>
<dbReference type="Proteomes" id="UP001500523">
    <property type="component" value="Unassembled WGS sequence"/>
</dbReference>
<sequence>MKGLFFTIIGAALLIAAAIAAMGVQRFRDAAARADGVVERLNAGGSHPQIRFTTMAGDVVSYAQGGLIFGYRTGDSVRVMYRPDRPQATARLDQFGAMWAMPLLLGFLGAGFSLGGMLHFLATRAR</sequence>
<keyword evidence="3" id="KW-1185">Reference proteome</keyword>
<name>A0ABP7EU34_9SPHN</name>